<evidence type="ECO:0000313" key="2">
    <source>
        <dbReference type="EMBL" id="CAB4011508.1"/>
    </source>
</evidence>
<proteinExistence type="predicted"/>
<accession>A0A6S7JJT6</accession>
<dbReference type="Proteomes" id="UP001152795">
    <property type="component" value="Unassembled WGS sequence"/>
</dbReference>
<feature type="compositionally biased region" description="Basic and acidic residues" evidence="1">
    <location>
        <begin position="171"/>
        <end position="188"/>
    </location>
</feature>
<name>A0A6S7JJT6_PARCT</name>
<dbReference type="AlphaFoldDB" id="A0A6S7JJT6"/>
<protein>
    <submittedName>
        <fullName evidence="2">Uncharacterized protein</fullName>
    </submittedName>
</protein>
<comment type="caution">
    <text evidence="2">The sequence shown here is derived from an EMBL/GenBank/DDBJ whole genome shotgun (WGS) entry which is preliminary data.</text>
</comment>
<organism evidence="2 3">
    <name type="scientific">Paramuricea clavata</name>
    <name type="common">Red gorgonian</name>
    <name type="synonym">Violescent sea-whip</name>
    <dbReference type="NCBI Taxonomy" id="317549"/>
    <lineage>
        <taxon>Eukaryota</taxon>
        <taxon>Metazoa</taxon>
        <taxon>Cnidaria</taxon>
        <taxon>Anthozoa</taxon>
        <taxon>Octocorallia</taxon>
        <taxon>Malacalcyonacea</taxon>
        <taxon>Plexauridae</taxon>
        <taxon>Paramuricea</taxon>
    </lineage>
</organism>
<gene>
    <name evidence="2" type="ORF">PACLA_8A063501</name>
</gene>
<keyword evidence="3" id="KW-1185">Reference proteome</keyword>
<sequence length="198" mass="22102">MDAFGVQSCKAAVFAEQSAVYIHCCEVYYEVSFTVATLQCLRLNAVFLRISFLESPSVRRMCVIPRSEFDSRETCWPKLALYCPCEILCSGKVGSHIAITPATSTDVEEYPQAPLLDLNAESLHCNCSKFPNADKIMIVSEDDSPRHLTPDSAEPEEASFERDINNTGLQPDHHESDDASDEWFRNESEGNAWLGVVN</sequence>
<dbReference type="EMBL" id="CACRXK020007173">
    <property type="protein sequence ID" value="CAB4011508.1"/>
    <property type="molecule type" value="Genomic_DNA"/>
</dbReference>
<reference evidence="2" key="1">
    <citation type="submission" date="2020-04" db="EMBL/GenBank/DDBJ databases">
        <authorList>
            <person name="Alioto T."/>
            <person name="Alioto T."/>
            <person name="Gomez Garrido J."/>
        </authorList>
    </citation>
    <scope>NUCLEOTIDE SEQUENCE</scope>
    <source>
        <strain evidence="2">A484AB</strain>
    </source>
</reference>
<evidence type="ECO:0000313" key="3">
    <source>
        <dbReference type="Proteomes" id="UP001152795"/>
    </source>
</evidence>
<evidence type="ECO:0000256" key="1">
    <source>
        <dbReference type="SAM" id="MobiDB-lite"/>
    </source>
</evidence>
<feature type="region of interest" description="Disordered" evidence="1">
    <location>
        <begin position="143"/>
        <end position="198"/>
    </location>
</feature>